<keyword evidence="2 4" id="KW-0233">DNA recombination</keyword>
<dbReference type="eggNOG" id="COG1381">
    <property type="taxonomic scope" value="Bacteria"/>
</dbReference>
<evidence type="ECO:0000313" key="6">
    <source>
        <dbReference type="EMBL" id="ABX08327.1"/>
    </source>
</evidence>
<dbReference type="Pfam" id="PF02565">
    <property type="entry name" value="RecO_C"/>
    <property type="match status" value="1"/>
</dbReference>
<name>A9BE17_PROM4</name>
<reference evidence="6 7" key="1">
    <citation type="journal article" date="2007" name="PLoS Genet.">
        <title>Patterns and implications of gene gain and loss in the evolution of Prochlorococcus.</title>
        <authorList>
            <person name="Kettler G.C."/>
            <person name="Martiny A.C."/>
            <person name="Huang K."/>
            <person name="Zucker J."/>
            <person name="Coleman M.L."/>
            <person name="Rodrigue S."/>
            <person name="Chen F."/>
            <person name="Lapidus A."/>
            <person name="Ferriera S."/>
            <person name="Johnson J."/>
            <person name="Steglich C."/>
            <person name="Church G.M."/>
            <person name="Richardson P."/>
            <person name="Chisholm S.W."/>
        </authorList>
    </citation>
    <scope>NUCLEOTIDE SEQUENCE [LARGE SCALE GENOMIC DNA]</scope>
    <source>
        <strain evidence="7">MIT 9211</strain>
    </source>
</reference>
<organism evidence="6 7">
    <name type="scientific">Prochlorococcus marinus (strain MIT 9211)</name>
    <dbReference type="NCBI Taxonomy" id="93059"/>
    <lineage>
        <taxon>Bacteria</taxon>
        <taxon>Bacillati</taxon>
        <taxon>Cyanobacteriota</taxon>
        <taxon>Cyanophyceae</taxon>
        <taxon>Synechococcales</taxon>
        <taxon>Prochlorococcaceae</taxon>
        <taxon>Prochlorococcus</taxon>
    </lineage>
</organism>
<evidence type="ECO:0000259" key="5">
    <source>
        <dbReference type="Pfam" id="PF11967"/>
    </source>
</evidence>
<evidence type="ECO:0000313" key="7">
    <source>
        <dbReference type="Proteomes" id="UP000000788"/>
    </source>
</evidence>
<dbReference type="SUPFAM" id="SSF50249">
    <property type="entry name" value="Nucleic acid-binding proteins"/>
    <property type="match status" value="1"/>
</dbReference>
<sequence>MKSSSRIQGLSLKVGPLGENDRLLTILSAQEGIVRLAVPGARRPKSSLSATTPLTFLELQIGGKTGLRRVNQIKILKSFSKLGESLETLAAAQVIAELSILLVGANDPQPGILKAALIHLERLESKQTGTLFTLANCIQSCVHLLALGGYNLPIQECWRTGEALEPPIGNWSWRCSFLASEGFAVGSIPNATIELNASELALLQRLIKPNLPIKSNGELLGPFKVWIKLLIVLEAWIETHLQQKLNALQILKASINANERKEITTN</sequence>
<keyword evidence="1 4" id="KW-0227">DNA damage</keyword>
<dbReference type="PANTHER" id="PTHR33991:SF1">
    <property type="entry name" value="DNA REPAIR PROTEIN RECO"/>
    <property type="match status" value="1"/>
</dbReference>
<evidence type="ECO:0000256" key="2">
    <source>
        <dbReference type="ARBA" id="ARBA00023172"/>
    </source>
</evidence>
<evidence type="ECO:0000256" key="1">
    <source>
        <dbReference type="ARBA" id="ARBA00022763"/>
    </source>
</evidence>
<dbReference type="InterPro" id="IPR003717">
    <property type="entry name" value="RecO"/>
</dbReference>
<dbReference type="InterPro" id="IPR037278">
    <property type="entry name" value="ARFGAP/RecO"/>
</dbReference>
<dbReference type="Gene3D" id="2.40.50.140">
    <property type="entry name" value="Nucleic acid-binding proteins"/>
    <property type="match status" value="1"/>
</dbReference>
<dbReference type="AlphaFoldDB" id="A9BE17"/>
<dbReference type="InterPro" id="IPR012340">
    <property type="entry name" value="NA-bd_OB-fold"/>
</dbReference>
<dbReference type="InterPro" id="IPR022572">
    <property type="entry name" value="DNA_rep/recomb_RecO_N"/>
</dbReference>
<dbReference type="GO" id="GO:0006310">
    <property type="term" value="P:DNA recombination"/>
    <property type="evidence" value="ECO:0007669"/>
    <property type="project" value="UniProtKB-UniRule"/>
</dbReference>
<dbReference type="STRING" id="93059.P9211_03961"/>
<dbReference type="EMBL" id="CP000878">
    <property type="protein sequence ID" value="ABX08327.1"/>
    <property type="molecule type" value="Genomic_DNA"/>
</dbReference>
<dbReference type="GO" id="GO:0043590">
    <property type="term" value="C:bacterial nucleoid"/>
    <property type="evidence" value="ECO:0007669"/>
    <property type="project" value="TreeGrafter"/>
</dbReference>
<keyword evidence="7" id="KW-1185">Reference proteome</keyword>
<dbReference type="NCBIfam" id="TIGR00613">
    <property type="entry name" value="reco"/>
    <property type="match status" value="1"/>
</dbReference>
<dbReference type="SUPFAM" id="SSF57863">
    <property type="entry name" value="ArfGap/RecO-like zinc finger"/>
    <property type="match status" value="1"/>
</dbReference>
<accession>A9BE17</accession>
<proteinExistence type="inferred from homology"/>
<dbReference type="HOGENOM" id="CLU_066632_0_0_3"/>
<protein>
    <recommendedName>
        <fullName evidence="4">DNA repair protein RecO</fullName>
    </recommendedName>
    <alternativeName>
        <fullName evidence="4">Recombination protein O</fullName>
    </alternativeName>
</protein>
<dbReference type="Pfam" id="PF11967">
    <property type="entry name" value="RecO_N"/>
    <property type="match status" value="1"/>
</dbReference>
<evidence type="ECO:0000256" key="4">
    <source>
        <dbReference type="HAMAP-Rule" id="MF_00201"/>
    </source>
</evidence>
<dbReference type="Proteomes" id="UP000000788">
    <property type="component" value="Chromosome"/>
</dbReference>
<dbReference type="OrthoDB" id="9797083at2"/>
<feature type="domain" description="DNA replication/recombination mediator RecO N-terminal" evidence="5">
    <location>
        <begin position="4"/>
        <end position="79"/>
    </location>
</feature>
<dbReference type="RefSeq" id="WP_012194950.1">
    <property type="nucleotide sequence ID" value="NC_009976.1"/>
</dbReference>
<dbReference type="PANTHER" id="PTHR33991">
    <property type="entry name" value="DNA REPAIR PROTEIN RECO"/>
    <property type="match status" value="1"/>
</dbReference>
<dbReference type="GO" id="GO:0006302">
    <property type="term" value="P:double-strand break repair"/>
    <property type="evidence" value="ECO:0007669"/>
    <property type="project" value="TreeGrafter"/>
</dbReference>
<gene>
    <name evidence="4 6" type="primary">recO</name>
    <name evidence="6" type="ordered locus">P9211_03961</name>
</gene>
<comment type="function">
    <text evidence="4">Involved in DNA repair and RecF pathway recombination.</text>
</comment>
<comment type="similarity">
    <text evidence="4">Belongs to the RecO family.</text>
</comment>
<dbReference type="HAMAP" id="MF_00201">
    <property type="entry name" value="RecO"/>
    <property type="match status" value="1"/>
</dbReference>
<evidence type="ECO:0000256" key="3">
    <source>
        <dbReference type="ARBA" id="ARBA00023204"/>
    </source>
</evidence>
<dbReference type="KEGG" id="pmj:P9211_03961"/>
<keyword evidence="3 4" id="KW-0234">DNA repair</keyword>